<evidence type="ECO:0000313" key="1">
    <source>
        <dbReference type="EMBL" id="PIA46097.1"/>
    </source>
</evidence>
<dbReference type="EMBL" id="KZ305033">
    <property type="protein sequence ID" value="PIA46097.1"/>
    <property type="molecule type" value="Genomic_DNA"/>
</dbReference>
<dbReference type="GO" id="GO:0006355">
    <property type="term" value="P:regulation of DNA-templated transcription"/>
    <property type="evidence" value="ECO:0007669"/>
    <property type="project" value="InterPro"/>
</dbReference>
<protein>
    <recommendedName>
        <fullName evidence="3">BHLH domain-containing protein</fullName>
    </recommendedName>
</protein>
<sequence>MNMRRKGLHMRRKISLKKQRKTTESLMQRKMKQLQRIVPECNKMDDIEIDTVFQKTATYIFFLECQKKFFYFFP</sequence>
<reference evidence="1 2" key="1">
    <citation type="submission" date="2017-09" db="EMBL/GenBank/DDBJ databases">
        <title>WGS assembly of Aquilegia coerulea Goldsmith.</title>
        <authorList>
            <person name="Hodges S."/>
            <person name="Kramer E."/>
            <person name="Nordborg M."/>
            <person name="Tomkins J."/>
            <person name="Borevitz J."/>
            <person name="Derieg N."/>
            <person name="Yan J."/>
            <person name="Mihaltcheva S."/>
            <person name="Hayes R.D."/>
            <person name="Rokhsar D."/>
        </authorList>
    </citation>
    <scope>NUCLEOTIDE SEQUENCE [LARGE SCALE GENOMIC DNA]</scope>
    <source>
        <strain evidence="2">cv. Goldsmith</strain>
    </source>
</reference>
<name>A0A2G5DS75_AQUCA</name>
<dbReference type="Proteomes" id="UP000230069">
    <property type="component" value="Unassembled WGS sequence"/>
</dbReference>
<accession>A0A2G5DS75</accession>
<dbReference type="InterPro" id="IPR044549">
    <property type="entry name" value="bHLH_AtIBH1-like"/>
</dbReference>
<dbReference type="AlphaFoldDB" id="A0A2G5DS75"/>
<gene>
    <name evidence="1" type="ORF">AQUCO_01600396v1</name>
</gene>
<dbReference type="OrthoDB" id="1363133at2759"/>
<evidence type="ECO:0000313" key="2">
    <source>
        <dbReference type="Proteomes" id="UP000230069"/>
    </source>
</evidence>
<dbReference type="CDD" id="cd11444">
    <property type="entry name" value="bHLH_AtIBH1_like"/>
    <property type="match status" value="1"/>
</dbReference>
<evidence type="ECO:0008006" key="3">
    <source>
        <dbReference type="Google" id="ProtNLM"/>
    </source>
</evidence>
<proteinExistence type="predicted"/>
<organism evidence="1 2">
    <name type="scientific">Aquilegia coerulea</name>
    <name type="common">Rocky mountain columbine</name>
    <dbReference type="NCBI Taxonomy" id="218851"/>
    <lineage>
        <taxon>Eukaryota</taxon>
        <taxon>Viridiplantae</taxon>
        <taxon>Streptophyta</taxon>
        <taxon>Embryophyta</taxon>
        <taxon>Tracheophyta</taxon>
        <taxon>Spermatophyta</taxon>
        <taxon>Magnoliopsida</taxon>
        <taxon>Ranunculales</taxon>
        <taxon>Ranunculaceae</taxon>
        <taxon>Thalictroideae</taxon>
        <taxon>Aquilegia</taxon>
    </lineage>
</organism>
<keyword evidence="2" id="KW-1185">Reference proteome</keyword>
<dbReference type="InParanoid" id="A0A2G5DS75"/>